<sequence length="334" mass="36814">MRILFVGDDWLGSNARSLADGFRQAGHEVVVVDTTAVTLPARLSPPWLYAKASGRRAPWSVAAVHERIDALAAEFAPDLLFAFKAVHLDQQRLLSVPAALRVHYSPDDVANPENISADYLAHESRWDLIVTTKRHNVAELRQRGAAAVTFVASAYDPAWHHPAARRGGQRFLVGFIGARRPDRRTLMIELSREYGGRFAVYGPGWRRIPALRRSRAVVRGPVYGQQFSIAVAAVTANLVLLNSANRDTHTCRSFEIPAAGGLFVGERTDEHAALLDEGTECLLFSSTAELRDILNRCDRDPDAAAKIAEAGYRRIVAGGHRYVDRAREIIHAIG</sequence>
<feature type="domain" description="Spore protein YkvP/CgeB glycosyl transferase-like" evidence="1">
    <location>
        <begin position="184"/>
        <end position="330"/>
    </location>
</feature>
<dbReference type="EC" id="2.4.-.-" evidence="2"/>
<dbReference type="GO" id="GO:0016757">
    <property type="term" value="F:glycosyltransferase activity"/>
    <property type="evidence" value="ECO:0007669"/>
    <property type="project" value="UniProtKB-KW"/>
</dbReference>
<dbReference type="Proteomes" id="UP001139157">
    <property type="component" value="Unassembled WGS sequence"/>
</dbReference>
<name>A0A9X2E1A2_9NOCA</name>
<keyword evidence="3" id="KW-1185">Reference proteome</keyword>
<evidence type="ECO:0000313" key="2">
    <source>
        <dbReference type="EMBL" id="MCM6772172.1"/>
    </source>
</evidence>
<organism evidence="2 3">
    <name type="scientific">Nocardia pulmonis</name>
    <dbReference type="NCBI Taxonomy" id="2951408"/>
    <lineage>
        <taxon>Bacteria</taxon>
        <taxon>Bacillati</taxon>
        <taxon>Actinomycetota</taxon>
        <taxon>Actinomycetes</taxon>
        <taxon>Mycobacteriales</taxon>
        <taxon>Nocardiaceae</taxon>
        <taxon>Nocardia</taxon>
    </lineage>
</organism>
<comment type="caution">
    <text evidence="2">The sequence shown here is derived from an EMBL/GenBank/DDBJ whole genome shotgun (WGS) entry which is preliminary data.</text>
</comment>
<dbReference type="AlphaFoldDB" id="A0A9X2E1A2"/>
<evidence type="ECO:0000259" key="1">
    <source>
        <dbReference type="Pfam" id="PF13524"/>
    </source>
</evidence>
<proteinExistence type="predicted"/>
<protein>
    <submittedName>
        <fullName evidence="2">Glycosyltransferase</fullName>
        <ecNumber evidence="2">2.4.-.-</ecNumber>
    </submittedName>
</protein>
<keyword evidence="2" id="KW-0328">Glycosyltransferase</keyword>
<dbReference type="RefSeq" id="WP_251909040.1">
    <property type="nucleotide sequence ID" value="NZ_JAMRXG010000001.1"/>
</dbReference>
<dbReference type="SUPFAM" id="SSF53756">
    <property type="entry name" value="UDP-Glycosyltransferase/glycogen phosphorylase"/>
    <property type="match status" value="1"/>
</dbReference>
<keyword evidence="2" id="KW-0808">Transferase</keyword>
<reference evidence="2" key="1">
    <citation type="submission" date="2022-06" db="EMBL/GenBank/DDBJ databases">
        <title>Novel species in genus nocardia.</title>
        <authorList>
            <person name="Li F."/>
        </authorList>
    </citation>
    <scope>NUCLEOTIDE SEQUENCE</scope>
    <source>
        <strain evidence="2">CDC141</strain>
    </source>
</reference>
<evidence type="ECO:0000313" key="3">
    <source>
        <dbReference type="Proteomes" id="UP001139157"/>
    </source>
</evidence>
<accession>A0A9X2E1A2</accession>
<dbReference type="EMBL" id="JAMRXG010000001">
    <property type="protein sequence ID" value="MCM6772172.1"/>
    <property type="molecule type" value="Genomic_DNA"/>
</dbReference>
<gene>
    <name evidence="2" type="ORF">NDR86_01635</name>
</gene>
<dbReference type="InterPro" id="IPR055259">
    <property type="entry name" value="YkvP/CgeB_Glyco_trans-like"/>
</dbReference>
<dbReference type="Pfam" id="PF13524">
    <property type="entry name" value="Glyco_trans_1_2"/>
    <property type="match status" value="1"/>
</dbReference>